<accession>G3I9J4</accession>
<name>G3I9J4_CRIGR</name>
<gene>
    <name evidence="2" type="ORF">I79_020241</name>
</gene>
<dbReference type="AlphaFoldDB" id="G3I9J4"/>
<dbReference type="Proteomes" id="UP000001075">
    <property type="component" value="Unassembled WGS sequence"/>
</dbReference>
<protein>
    <submittedName>
        <fullName evidence="2">Uncharacterized protein</fullName>
    </submittedName>
</protein>
<dbReference type="EMBL" id="JH001610">
    <property type="protein sequence ID" value="EGW12674.1"/>
    <property type="molecule type" value="Genomic_DNA"/>
</dbReference>
<feature type="region of interest" description="Disordered" evidence="1">
    <location>
        <begin position="1"/>
        <end position="38"/>
    </location>
</feature>
<organism evidence="2 3">
    <name type="scientific">Cricetulus griseus</name>
    <name type="common">Chinese hamster</name>
    <name type="synonym">Cricetulus barabensis griseus</name>
    <dbReference type="NCBI Taxonomy" id="10029"/>
    <lineage>
        <taxon>Eukaryota</taxon>
        <taxon>Metazoa</taxon>
        <taxon>Chordata</taxon>
        <taxon>Craniata</taxon>
        <taxon>Vertebrata</taxon>
        <taxon>Euteleostomi</taxon>
        <taxon>Mammalia</taxon>
        <taxon>Eutheria</taxon>
        <taxon>Euarchontoglires</taxon>
        <taxon>Glires</taxon>
        <taxon>Rodentia</taxon>
        <taxon>Myomorpha</taxon>
        <taxon>Muroidea</taxon>
        <taxon>Cricetidae</taxon>
        <taxon>Cricetinae</taxon>
        <taxon>Cricetulus</taxon>
    </lineage>
</organism>
<feature type="compositionally biased region" description="Polar residues" evidence="1">
    <location>
        <begin position="15"/>
        <end position="28"/>
    </location>
</feature>
<evidence type="ECO:0000313" key="3">
    <source>
        <dbReference type="Proteomes" id="UP000001075"/>
    </source>
</evidence>
<proteinExistence type="predicted"/>
<evidence type="ECO:0000256" key="1">
    <source>
        <dbReference type="SAM" id="MobiDB-lite"/>
    </source>
</evidence>
<sequence length="165" mass="18385">MTKSNLGRKGFILPYNSQSTMKGSQGRNSRQEPEGKYWDRGHGGVPFTGLFSMACSACFLIQCKTTCLQVAPPIVDTAIINEGMSHMLAHRLIIFFGRGFQDKVSLYCFGACSGTRSVHQAGLELTEIHLPLPQCWDQRSVPLMPGSHRSILMEAFSQFKFLLPR</sequence>
<dbReference type="InParanoid" id="G3I9J4"/>
<evidence type="ECO:0000313" key="2">
    <source>
        <dbReference type="EMBL" id="EGW12674.1"/>
    </source>
</evidence>
<reference evidence="3" key="1">
    <citation type="journal article" date="2011" name="Nat. Biotechnol.">
        <title>The genomic sequence of the Chinese hamster ovary (CHO)-K1 cell line.</title>
        <authorList>
            <person name="Xu X."/>
            <person name="Nagarajan H."/>
            <person name="Lewis N.E."/>
            <person name="Pan S."/>
            <person name="Cai Z."/>
            <person name="Liu X."/>
            <person name="Chen W."/>
            <person name="Xie M."/>
            <person name="Wang W."/>
            <person name="Hammond S."/>
            <person name="Andersen M.R."/>
            <person name="Neff N."/>
            <person name="Passarelli B."/>
            <person name="Koh W."/>
            <person name="Fan H.C."/>
            <person name="Wang J."/>
            <person name="Gui Y."/>
            <person name="Lee K.H."/>
            <person name="Betenbaugh M.J."/>
            <person name="Quake S.R."/>
            <person name="Famili I."/>
            <person name="Palsson B.O."/>
            <person name="Wang J."/>
        </authorList>
    </citation>
    <scope>NUCLEOTIDE SEQUENCE [LARGE SCALE GENOMIC DNA]</scope>
    <source>
        <strain evidence="3">CHO K1 cell line</strain>
    </source>
</reference>
<feature type="compositionally biased region" description="Basic and acidic residues" evidence="1">
    <location>
        <begin position="29"/>
        <end position="38"/>
    </location>
</feature>